<organism evidence="6 7">
    <name type="scientific">Amycolatopsis melonis</name>
    <dbReference type="NCBI Taxonomy" id="3156488"/>
    <lineage>
        <taxon>Bacteria</taxon>
        <taxon>Bacillati</taxon>
        <taxon>Actinomycetota</taxon>
        <taxon>Actinomycetes</taxon>
        <taxon>Pseudonocardiales</taxon>
        <taxon>Pseudonocardiaceae</taxon>
        <taxon>Amycolatopsis</taxon>
    </lineage>
</organism>
<feature type="domain" description="SGNH hydrolase-type esterase" evidence="5">
    <location>
        <begin position="135"/>
        <end position="316"/>
    </location>
</feature>
<dbReference type="CDD" id="cd01821">
    <property type="entry name" value="Rhamnogalacturan_acetylesterase_like"/>
    <property type="match status" value="1"/>
</dbReference>
<feature type="signal peptide" evidence="4">
    <location>
        <begin position="1"/>
        <end position="27"/>
    </location>
</feature>
<feature type="region of interest" description="Disordered" evidence="3">
    <location>
        <begin position="90"/>
        <end position="121"/>
    </location>
</feature>
<dbReference type="SUPFAM" id="SSF52266">
    <property type="entry name" value="SGNH hydrolase"/>
    <property type="match status" value="2"/>
</dbReference>
<dbReference type="InterPro" id="IPR008979">
    <property type="entry name" value="Galactose-bd-like_sf"/>
</dbReference>
<dbReference type="Pfam" id="PF13472">
    <property type="entry name" value="Lipase_GDSL_2"/>
    <property type="match status" value="1"/>
</dbReference>
<dbReference type="InterPro" id="IPR036514">
    <property type="entry name" value="SGNH_hydro_sf"/>
</dbReference>
<dbReference type="InterPro" id="IPR037459">
    <property type="entry name" value="RhgT-like"/>
</dbReference>
<dbReference type="SUPFAM" id="SSF49785">
    <property type="entry name" value="Galactose-binding domain-like"/>
    <property type="match status" value="1"/>
</dbReference>
<dbReference type="Proteomes" id="UP001440984">
    <property type="component" value="Unassembled WGS sequence"/>
</dbReference>
<keyword evidence="2" id="KW-0378">Hydrolase</keyword>
<keyword evidence="7" id="KW-1185">Reference proteome</keyword>
<evidence type="ECO:0000256" key="3">
    <source>
        <dbReference type="SAM" id="MobiDB-lite"/>
    </source>
</evidence>
<feature type="chain" id="PRO_5045453221" evidence="4">
    <location>
        <begin position="28"/>
        <end position="600"/>
    </location>
</feature>
<evidence type="ECO:0000313" key="7">
    <source>
        <dbReference type="Proteomes" id="UP001440984"/>
    </source>
</evidence>
<proteinExistence type="inferred from homology"/>
<protein>
    <submittedName>
        <fullName evidence="6">GDSL-type esterase/lipase family protein</fullName>
    </submittedName>
</protein>
<evidence type="ECO:0000256" key="4">
    <source>
        <dbReference type="SAM" id="SignalP"/>
    </source>
</evidence>
<evidence type="ECO:0000259" key="5">
    <source>
        <dbReference type="Pfam" id="PF13472"/>
    </source>
</evidence>
<comment type="caution">
    <text evidence="6">The sequence shown here is derived from an EMBL/GenBank/DDBJ whole genome shotgun (WGS) entry which is preliminary data.</text>
</comment>
<dbReference type="Gene3D" id="2.60.120.430">
    <property type="entry name" value="Galactose-binding lectin"/>
    <property type="match status" value="1"/>
</dbReference>
<dbReference type="InterPro" id="IPR001087">
    <property type="entry name" value="GDSL"/>
</dbReference>
<sequence>MSRAGFSARVAALLVAGLLVSEGAAGATTAGVDYSFNVPPGDYEVTVTLGSASQAAQTGVQVEALRTVLAPVNTRAGEFRREVFDVNVRSPESMPTGEEGTGTPGLQVHLTGSHPAASNVSVKPVRRPRLFVVSDSTASDWLNGPKRGWAQELPQLLKPGIVVANYADSGESTVSWLSNPRLFATVQPLIQPGDEVLIQLAHNDKTTPEATFRANLGKLVDGVRRRGGLPVLVTPPVRHLFGTNGKLTPTGLVVNTLGVNLPAVIRDVAGKLGTPLVDLTARSQALLEKLGESASWPIYLTTQHDGVQDSTHFSEYGGTVMAGLVTQGIADAHLPAAAFVKTSAGAAPDCATQPATPHAAAAATVKVWLAGDSTMADPKSSCPVGWGARFDALFTDQVTVVNKAVSGRSIQTWLYESNVTGTKNSAGECVVSPNAFAQRWRDMLDPANGMHTGDYLFIQFGINDSDRNCPRHVGPARYQSLLTTMVDAAKSRGAHPVLLTPVAAITCSGNTAVGNRGFLAPTTAAGTATGTPVIDLHKLSYTLYNTLKLCPNNGDYTKGAVGAFFCNDHTHFEAAGADRIARVVAKALRDQKIGLAGYLK</sequence>
<dbReference type="RefSeq" id="WP_348947533.1">
    <property type="nucleotide sequence ID" value="NZ_JBDZYD010000001.1"/>
</dbReference>
<comment type="similarity">
    <text evidence="1">Belongs to the 'GDSL' lipolytic enzyme family.</text>
</comment>
<name>A0ABV0L7C9_9PSEU</name>
<accession>A0ABV0L7C9</accession>
<dbReference type="EMBL" id="JBDZYD010000001">
    <property type="protein sequence ID" value="MEQ0558212.1"/>
    <property type="molecule type" value="Genomic_DNA"/>
</dbReference>
<keyword evidence="4" id="KW-0732">Signal</keyword>
<evidence type="ECO:0000313" key="6">
    <source>
        <dbReference type="EMBL" id="MEQ0558212.1"/>
    </source>
</evidence>
<gene>
    <name evidence="6" type="ORF">ABJI51_03950</name>
</gene>
<dbReference type="Pfam" id="PF00657">
    <property type="entry name" value="Lipase_GDSL"/>
    <property type="match status" value="1"/>
</dbReference>
<dbReference type="PANTHER" id="PTHR43695:SF1">
    <property type="entry name" value="RHAMNOGALACTURONAN ACETYLESTERASE"/>
    <property type="match status" value="1"/>
</dbReference>
<reference evidence="6 7" key="1">
    <citation type="submission" date="2024-05" db="EMBL/GenBank/DDBJ databases">
        <authorList>
            <person name="Zhao H."/>
            <person name="Xu Y."/>
            <person name="Lin S."/>
            <person name="Spain J.C."/>
            <person name="Zhou N.-Y."/>
        </authorList>
    </citation>
    <scope>NUCLEOTIDE SEQUENCE [LARGE SCALE GENOMIC DNA]</scope>
    <source>
        <strain evidence="6 7">NEAU-NG30</strain>
    </source>
</reference>
<dbReference type="Gene3D" id="3.40.50.1110">
    <property type="entry name" value="SGNH hydrolase"/>
    <property type="match status" value="2"/>
</dbReference>
<evidence type="ECO:0000256" key="1">
    <source>
        <dbReference type="ARBA" id="ARBA00008668"/>
    </source>
</evidence>
<evidence type="ECO:0000256" key="2">
    <source>
        <dbReference type="ARBA" id="ARBA00022801"/>
    </source>
</evidence>
<dbReference type="InterPro" id="IPR013830">
    <property type="entry name" value="SGNH_hydro"/>
</dbReference>
<dbReference type="PANTHER" id="PTHR43695">
    <property type="entry name" value="PUTATIVE (AFU_ORTHOLOGUE AFUA_2G17250)-RELATED"/>
    <property type="match status" value="1"/>
</dbReference>